<evidence type="ECO:0000256" key="2">
    <source>
        <dbReference type="SAM" id="SignalP"/>
    </source>
</evidence>
<evidence type="ECO:0000256" key="1">
    <source>
        <dbReference type="SAM" id="Phobius"/>
    </source>
</evidence>
<evidence type="ECO:0000313" key="3">
    <source>
        <dbReference type="EMBL" id="MBO1928198.1"/>
    </source>
</evidence>
<keyword evidence="4" id="KW-1185">Reference proteome</keyword>
<evidence type="ECO:0000313" key="4">
    <source>
        <dbReference type="Proteomes" id="UP000664835"/>
    </source>
</evidence>
<dbReference type="EMBL" id="JAGETV010000029">
    <property type="protein sequence ID" value="MBO1928198.1"/>
    <property type="molecule type" value="Genomic_DNA"/>
</dbReference>
<keyword evidence="1" id="KW-1133">Transmembrane helix</keyword>
<dbReference type="InterPro" id="IPR025738">
    <property type="entry name" value="BatD"/>
</dbReference>
<dbReference type="PANTHER" id="PTHR40940:SF1">
    <property type="entry name" value="PROTEIN BATD"/>
    <property type="match status" value="1"/>
</dbReference>
<comment type="caution">
    <text evidence="3">The sequence shown here is derived from an EMBL/GenBank/DDBJ whole genome shotgun (WGS) entry which is preliminary data.</text>
</comment>
<reference evidence="3 4" key="1">
    <citation type="submission" date="2021-03" db="EMBL/GenBank/DDBJ databases">
        <title>Thiomicrorhabdus sp.nov.,novel sulfur-oxidizing bacteria isolated from coastal sediment.</title>
        <authorList>
            <person name="Liu X."/>
        </authorList>
    </citation>
    <scope>NUCLEOTIDE SEQUENCE [LARGE SCALE GENOMIC DNA]</scope>
    <source>
        <strain evidence="3 4">6S2-11</strain>
    </source>
</reference>
<sequence>MVKQILQRGLVLLAALSISSLAWADRLTMKVERDLIEQGDIISLWVEADFQTLGNTLEYQQLDENFQVLSRQRSNFYEFVNGVSNAKTRWHLRILPKKTGKLIIPAVKLGDVSSQPLIIEVKQSNKANGDSSQTAFMRAEVESTEGYVQQQFLYRLRLYYRGKMLPGTGNMRPPIFNDSLSDTLQDEQTYSTVIDGKNYTVHEWVYALFPQSSGELTIAPSTISGVLSFNGHQKVVETESNPITLTVKPAQDLGQAYSKTQPWLPASSMLLEHQWQTLPNEIKVGDSLSRVITLQAYGLKASQLPEIDATDGNGYKVYNQPPQTAEEKLDSGIVSRVQVTQNFVPTTTGKMRIPAYQLRWFNTATQQFETLHIEAQVFDIKAAPGQVSYQPIEPTSTTSKITDSTKSDDKSDWLIWPLVTTFFAIAWLVTLIMWWLARGQKAQVIAADEEQESALQAKALTQNQWCQAEDKVFYQQLRQHLLEKLQIKQLSDLQALDAGDLQQQIQQFENALYAPETTHDNSKNAELKKQICERLNKLKTVKDPKKTWTKNTELQQLYPKP</sequence>
<keyword evidence="1" id="KW-0812">Transmembrane</keyword>
<keyword evidence="1" id="KW-0472">Membrane</keyword>
<dbReference type="Proteomes" id="UP000664835">
    <property type="component" value="Unassembled WGS sequence"/>
</dbReference>
<protein>
    <submittedName>
        <fullName evidence="3">BatD family protein</fullName>
    </submittedName>
</protein>
<feature type="transmembrane region" description="Helical" evidence="1">
    <location>
        <begin position="413"/>
        <end position="436"/>
    </location>
</feature>
<feature type="chain" id="PRO_5045520605" evidence="2">
    <location>
        <begin position="25"/>
        <end position="561"/>
    </location>
</feature>
<keyword evidence="2" id="KW-0732">Signal</keyword>
<dbReference type="RefSeq" id="WP_208150813.1">
    <property type="nucleotide sequence ID" value="NZ_JAGETV010000029.1"/>
</dbReference>
<name>A0ABS3Q772_9GAMM</name>
<feature type="signal peptide" evidence="2">
    <location>
        <begin position="1"/>
        <end position="24"/>
    </location>
</feature>
<dbReference type="PANTHER" id="PTHR40940">
    <property type="entry name" value="PROTEIN BATD-RELATED"/>
    <property type="match status" value="1"/>
</dbReference>
<dbReference type="Pfam" id="PF13584">
    <property type="entry name" value="BatD"/>
    <property type="match status" value="2"/>
</dbReference>
<organism evidence="3 4">
    <name type="scientific">Thiomicrorhabdus marina</name>
    <dbReference type="NCBI Taxonomy" id="2818442"/>
    <lineage>
        <taxon>Bacteria</taxon>
        <taxon>Pseudomonadati</taxon>
        <taxon>Pseudomonadota</taxon>
        <taxon>Gammaproteobacteria</taxon>
        <taxon>Thiotrichales</taxon>
        <taxon>Piscirickettsiaceae</taxon>
        <taxon>Thiomicrorhabdus</taxon>
    </lineage>
</organism>
<proteinExistence type="predicted"/>
<gene>
    <name evidence="3" type="ORF">J3998_11490</name>
</gene>
<accession>A0ABS3Q772</accession>